<proteinExistence type="predicted"/>
<evidence type="ECO:0000313" key="4">
    <source>
        <dbReference type="EnsemblFungi" id="PTTG_03595-t43_1-p1"/>
    </source>
</evidence>
<feature type="region of interest" description="Disordered" evidence="1">
    <location>
        <begin position="29"/>
        <end position="48"/>
    </location>
</feature>
<sequence>MLSKALSLVLLLVASFSFDAHAIPATVKPALSPRHGHPPHGHPPHFATSASASCSVQVQSFQTSWQSLSQSFVQTQSVFEQRADVSVAYESVQTLYQSYQSTVSQYQSYDLCNNGLAQSGFQTQFQQSVTTMYRSFQSIIIIGKQTYGYRWETQFTQVFQKMSSFGNFCQTVASGIQIDLGGILGGLGLNINLFVNIGINLGGILGGPRGGSFSNGFGGRPNGGLVGSRRLP</sequence>
<dbReference type="Proteomes" id="UP000005240">
    <property type="component" value="Unassembled WGS sequence"/>
</dbReference>
<reference evidence="4 5" key="3">
    <citation type="journal article" date="2017" name="G3 (Bethesda)">
        <title>Comparative analysis highlights variable genome content of wheat rusts and divergence of the mating loci.</title>
        <authorList>
            <person name="Cuomo C.A."/>
            <person name="Bakkeren G."/>
            <person name="Khalil H.B."/>
            <person name="Panwar V."/>
            <person name="Joly D."/>
            <person name="Linning R."/>
            <person name="Sakthikumar S."/>
            <person name="Song X."/>
            <person name="Adiconis X."/>
            <person name="Fan L."/>
            <person name="Goldberg J.M."/>
            <person name="Levin J.Z."/>
            <person name="Young S."/>
            <person name="Zeng Q."/>
            <person name="Anikster Y."/>
            <person name="Bruce M."/>
            <person name="Wang M."/>
            <person name="Yin C."/>
            <person name="McCallum B."/>
            <person name="Szabo L.J."/>
            <person name="Hulbert S."/>
            <person name="Chen X."/>
            <person name="Fellers J.P."/>
        </authorList>
    </citation>
    <scope>NUCLEOTIDE SEQUENCE</scope>
    <source>
        <strain evidence="4">isolate 1-1 / race 1 (BBBD)</strain>
        <strain evidence="5">Isolate 1-1 / race 1 (BBBD)</strain>
    </source>
</reference>
<feature type="compositionally biased region" description="Basic residues" evidence="1">
    <location>
        <begin position="34"/>
        <end position="43"/>
    </location>
</feature>
<name>A0A180GHQ0_PUCT1</name>
<protein>
    <submittedName>
        <fullName evidence="3 4">Uncharacterized protein</fullName>
    </submittedName>
</protein>
<reference evidence="3" key="1">
    <citation type="submission" date="2009-11" db="EMBL/GenBank/DDBJ databases">
        <authorList>
            <consortium name="The Broad Institute Genome Sequencing Platform"/>
            <person name="Ward D."/>
            <person name="Feldgarden M."/>
            <person name="Earl A."/>
            <person name="Young S.K."/>
            <person name="Zeng Q."/>
            <person name="Koehrsen M."/>
            <person name="Alvarado L."/>
            <person name="Berlin A."/>
            <person name="Bochicchio J."/>
            <person name="Borenstein D."/>
            <person name="Chapman S.B."/>
            <person name="Chen Z."/>
            <person name="Engels R."/>
            <person name="Freedman E."/>
            <person name="Gellesch M."/>
            <person name="Goldberg J."/>
            <person name="Griggs A."/>
            <person name="Gujja S."/>
            <person name="Heilman E."/>
            <person name="Heiman D."/>
            <person name="Hepburn T."/>
            <person name="Howarth C."/>
            <person name="Jen D."/>
            <person name="Larson L."/>
            <person name="Lewis B."/>
            <person name="Mehta T."/>
            <person name="Park D."/>
            <person name="Pearson M."/>
            <person name="Roberts A."/>
            <person name="Saif S."/>
            <person name="Shea T."/>
            <person name="Shenoy N."/>
            <person name="Sisk P."/>
            <person name="Stolte C."/>
            <person name="Sykes S."/>
            <person name="Thomson T."/>
            <person name="Walk T."/>
            <person name="White J."/>
            <person name="Yandava C."/>
            <person name="Izard J."/>
            <person name="Baranova O.V."/>
            <person name="Blanton J.M."/>
            <person name="Tanner A.C."/>
            <person name="Dewhirst F.E."/>
            <person name="Haas B."/>
            <person name="Nusbaum C."/>
            <person name="Birren B."/>
        </authorList>
    </citation>
    <scope>NUCLEOTIDE SEQUENCE [LARGE SCALE GENOMIC DNA]</scope>
    <source>
        <strain evidence="3">1-1 BBBD Race 1</strain>
    </source>
</reference>
<evidence type="ECO:0000313" key="5">
    <source>
        <dbReference type="Proteomes" id="UP000005240"/>
    </source>
</evidence>
<gene>
    <name evidence="3" type="ORF">PTTG_03595</name>
</gene>
<reference evidence="4" key="4">
    <citation type="submission" date="2025-05" db="UniProtKB">
        <authorList>
            <consortium name="EnsemblFungi"/>
        </authorList>
    </citation>
    <scope>IDENTIFICATION</scope>
    <source>
        <strain evidence="4">isolate 1-1 / race 1 (BBBD)</strain>
    </source>
</reference>
<dbReference type="OrthoDB" id="2505422at2759"/>
<feature type="signal peptide" evidence="2">
    <location>
        <begin position="1"/>
        <end position="22"/>
    </location>
</feature>
<evidence type="ECO:0000313" key="3">
    <source>
        <dbReference type="EMBL" id="OAV91999.1"/>
    </source>
</evidence>
<dbReference type="EMBL" id="ADAS02000071">
    <property type="protein sequence ID" value="OAV91999.1"/>
    <property type="molecule type" value="Genomic_DNA"/>
</dbReference>
<keyword evidence="5" id="KW-1185">Reference proteome</keyword>
<keyword evidence="2" id="KW-0732">Signal</keyword>
<evidence type="ECO:0000256" key="1">
    <source>
        <dbReference type="SAM" id="MobiDB-lite"/>
    </source>
</evidence>
<organism evidence="3">
    <name type="scientific">Puccinia triticina (isolate 1-1 / race 1 (BBBD))</name>
    <name type="common">Brown leaf rust fungus</name>
    <dbReference type="NCBI Taxonomy" id="630390"/>
    <lineage>
        <taxon>Eukaryota</taxon>
        <taxon>Fungi</taxon>
        <taxon>Dikarya</taxon>
        <taxon>Basidiomycota</taxon>
        <taxon>Pucciniomycotina</taxon>
        <taxon>Pucciniomycetes</taxon>
        <taxon>Pucciniales</taxon>
        <taxon>Pucciniaceae</taxon>
        <taxon>Puccinia</taxon>
    </lineage>
</organism>
<reference evidence="3" key="2">
    <citation type="submission" date="2016-05" db="EMBL/GenBank/DDBJ databases">
        <title>Comparative analysis highlights variable genome content of wheat rusts and divergence of the mating loci.</title>
        <authorList>
            <person name="Cuomo C.A."/>
            <person name="Bakkeren G."/>
            <person name="Szabo L."/>
            <person name="Khalil H."/>
            <person name="Joly D."/>
            <person name="Goldberg J."/>
            <person name="Young S."/>
            <person name="Zeng Q."/>
            <person name="Fellers J."/>
        </authorList>
    </citation>
    <scope>NUCLEOTIDE SEQUENCE [LARGE SCALE GENOMIC DNA]</scope>
    <source>
        <strain evidence="3">1-1 BBBD Race 1</strain>
    </source>
</reference>
<evidence type="ECO:0000256" key="2">
    <source>
        <dbReference type="SAM" id="SignalP"/>
    </source>
</evidence>
<dbReference type="AlphaFoldDB" id="A0A180GHQ0"/>
<dbReference type="VEuPathDB" id="FungiDB:PTTG_03595"/>
<accession>A0A180GHQ0</accession>
<feature type="chain" id="PRO_5008109916" evidence="2">
    <location>
        <begin position="23"/>
        <end position="232"/>
    </location>
</feature>
<dbReference type="EnsemblFungi" id="PTTG_03595-t43_1">
    <property type="protein sequence ID" value="PTTG_03595-t43_1-p1"/>
    <property type="gene ID" value="PTTG_03595"/>
</dbReference>